<dbReference type="Gene3D" id="3.30.70.20">
    <property type="match status" value="1"/>
</dbReference>
<comment type="caution">
    <text evidence="2">The sequence shown here is derived from an EMBL/GenBank/DDBJ whole genome shotgun (WGS) entry which is preliminary data.</text>
</comment>
<dbReference type="SUPFAM" id="SSF54862">
    <property type="entry name" value="4Fe-4S ferredoxins"/>
    <property type="match status" value="1"/>
</dbReference>
<proteinExistence type="predicted"/>
<name>A0A0W8EXC7_9ZZZZ</name>
<organism evidence="2">
    <name type="scientific">hydrocarbon metagenome</name>
    <dbReference type="NCBI Taxonomy" id="938273"/>
    <lineage>
        <taxon>unclassified sequences</taxon>
        <taxon>metagenomes</taxon>
        <taxon>ecological metagenomes</taxon>
    </lineage>
</organism>
<evidence type="ECO:0000259" key="1">
    <source>
        <dbReference type="PROSITE" id="PS51379"/>
    </source>
</evidence>
<gene>
    <name evidence="2" type="ORF">ASZ90_016395</name>
</gene>
<dbReference type="PROSITE" id="PS51379">
    <property type="entry name" value="4FE4S_FER_2"/>
    <property type="match status" value="2"/>
</dbReference>
<reference evidence="2" key="1">
    <citation type="journal article" date="2015" name="Proc. Natl. Acad. Sci. U.S.A.">
        <title>Networks of energetic and metabolic interactions define dynamics in microbial communities.</title>
        <authorList>
            <person name="Embree M."/>
            <person name="Liu J.K."/>
            <person name="Al-Bassam M.M."/>
            <person name="Zengler K."/>
        </authorList>
    </citation>
    <scope>NUCLEOTIDE SEQUENCE</scope>
</reference>
<dbReference type="PROSITE" id="PS00198">
    <property type="entry name" value="4FE4S_FER_1"/>
    <property type="match status" value="1"/>
</dbReference>
<dbReference type="InterPro" id="IPR017900">
    <property type="entry name" value="4Fe4S_Fe_S_CS"/>
</dbReference>
<protein>
    <submittedName>
        <fullName evidence="2">Ferredoxin oxidoreductase</fullName>
    </submittedName>
</protein>
<accession>A0A0W8EXC7</accession>
<dbReference type="InterPro" id="IPR002708">
    <property type="entry name" value="HcyBio"/>
</dbReference>
<evidence type="ECO:0000313" key="2">
    <source>
        <dbReference type="EMBL" id="KUG13306.1"/>
    </source>
</evidence>
<dbReference type="Pfam" id="PF01837">
    <property type="entry name" value="HcyBio"/>
    <property type="match status" value="1"/>
</dbReference>
<dbReference type="AlphaFoldDB" id="A0A0W8EXC7"/>
<feature type="domain" description="4Fe-4S ferredoxin-type" evidence="1">
    <location>
        <begin position="167"/>
        <end position="192"/>
    </location>
</feature>
<dbReference type="EMBL" id="LNQE01001720">
    <property type="protein sequence ID" value="KUG13306.1"/>
    <property type="molecule type" value="Genomic_DNA"/>
</dbReference>
<feature type="domain" description="4Fe-4S ferredoxin-type" evidence="1">
    <location>
        <begin position="135"/>
        <end position="166"/>
    </location>
</feature>
<sequence>MQGSLSTTTISGCGEINPLENDPCMRTIGPGTHILVNGGDGYIMGTGTRSSAEHPNLSFFADLTGMDPDMMGGFATSAGPECLVSCAVPIPVLDEHSLQALSVLHEQIPLPVADVADRTPLASTTYGEVWNGTDRIIRFEPSLCTSCEHCSAAARCPTGAISPGGRIDYHHCVHCGTCTFTCPAHAYIGNLGSLTVNTSQVPVTLRQSSLTHAMRLCERLKHRIVKGEFFLTGPSGE</sequence>
<dbReference type="InterPro" id="IPR017896">
    <property type="entry name" value="4Fe4S_Fe-S-bd"/>
</dbReference>